<sequence>MEFWTLTSLLWFMYLSLLTSSFITTSLLDCCCCKKKKKANKVGGKSSRPRKLASVTPEKEATRVAAAGKKPTTIPSPPKTQVGKKTKANTEETTTTKKVRSKESKKSKQSKKAKLSKSGSPKNSKHSRKHRKDKDDGGDSESSKGALADVHLSAEPIKPRSFVLDEKEARIKNESLKKEEADPYPTISAFLSDKDDD</sequence>
<dbReference type="EMBL" id="CAJEWN010000013">
    <property type="protein sequence ID" value="CAD2133229.1"/>
    <property type="molecule type" value="Genomic_DNA"/>
</dbReference>
<keyword evidence="2" id="KW-0732">Signal</keyword>
<dbReference type="AlphaFoldDB" id="A0A6V7TSR6"/>
<evidence type="ECO:0000256" key="2">
    <source>
        <dbReference type="SAM" id="SignalP"/>
    </source>
</evidence>
<accession>A0A6V7TSR6</accession>
<feature type="compositionally biased region" description="Basic and acidic residues" evidence="1">
    <location>
        <begin position="163"/>
        <end position="181"/>
    </location>
</feature>
<evidence type="ECO:0000313" key="3">
    <source>
        <dbReference type="EMBL" id="CAD2133229.1"/>
    </source>
</evidence>
<organism evidence="3 4">
    <name type="scientific">Meloidogyne enterolobii</name>
    <name type="common">Root-knot nematode worm</name>
    <name type="synonym">Meloidogyne mayaguensis</name>
    <dbReference type="NCBI Taxonomy" id="390850"/>
    <lineage>
        <taxon>Eukaryota</taxon>
        <taxon>Metazoa</taxon>
        <taxon>Ecdysozoa</taxon>
        <taxon>Nematoda</taxon>
        <taxon>Chromadorea</taxon>
        <taxon>Rhabditida</taxon>
        <taxon>Tylenchina</taxon>
        <taxon>Tylenchomorpha</taxon>
        <taxon>Tylenchoidea</taxon>
        <taxon>Meloidogynidae</taxon>
        <taxon>Meloidogyninae</taxon>
        <taxon>Meloidogyne</taxon>
    </lineage>
</organism>
<gene>
    <name evidence="3" type="ORF">MENT_LOCUS3910</name>
</gene>
<protein>
    <submittedName>
        <fullName evidence="3">Uncharacterized protein</fullName>
    </submittedName>
</protein>
<dbReference type="Proteomes" id="UP000580250">
    <property type="component" value="Unassembled WGS sequence"/>
</dbReference>
<reference evidence="3 4" key="1">
    <citation type="submission" date="2020-08" db="EMBL/GenBank/DDBJ databases">
        <authorList>
            <person name="Koutsovoulos G."/>
            <person name="Danchin GJ E."/>
        </authorList>
    </citation>
    <scope>NUCLEOTIDE SEQUENCE [LARGE SCALE GENOMIC DNA]</scope>
</reference>
<dbReference type="OrthoDB" id="5905090at2759"/>
<evidence type="ECO:0000256" key="1">
    <source>
        <dbReference type="SAM" id="MobiDB-lite"/>
    </source>
</evidence>
<evidence type="ECO:0000313" key="4">
    <source>
        <dbReference type="Proteomes" id="UP000580250"/>
    </source>
</evidence>
<feature type="region of interest" description="Disordered" evidence="1">
    <location>
        <begin position="39"/>
        <end position="197"/>
    </location>
</feature>
<feature type="chain" id="PRO_5028409417" evidence="2">
    <location>
        <begin position="22"/>
        <end position="197"/>
    </location>
</feature>
<feature type="signal peptide" evidence="2">
    <location>
        <begin position="1"/>
        <end position="21"/>
    </location>
</feature>
<feature type="compositionally biased region" description="Basic residues" evidence="1">
    <location>
        <begin position="123"/>
        <end position="132"/>
    </location>
</feature>
<proteinExistence type="predicted"/>
<comment type="caution">
    <text evidence="3">The sequence shown here is derived from an EMBL/GenBank/DDBJ whole genome shotgun (WGS) entry which is preliminary data.</text>
</comment>
<name>A0A6V7TSR6_MELEN</name>